<dbReference type="EMBL" id="BQNB010016040">
    <property type="protein sequence ID" value="GJT47114.1"/>
    <property type="molecule type" value="Genomic_DNA"/>
</dbReference>
<protein>
    <recommendedName>
        <fullName evidence="3">F-box associated domain-containing protein</fullName>
    </recommendedName>
</protein>
<evidence type="ECO:0000313" key="1">
    <source>
        <dbReference type="EMBL" id="GJT47114.1"/>
    </source>
</evidence>
<organism evidence="1 2">
    <name type="scientific">Tanacetum coccineum</name>
    <dbReference type="NCBI Taxonomy" id="301880"/>
    <lineage>
        <taxon>Eukaryota</taxon>
        <taxon>Viridiplantae</taxon>
        <taxon>Streptophyta</taxon>
        <taxon>Embryophyta</taxon>
        <taxon>Tracheophyta</taxon>
        <taxon>Spermatophyta</taxon>
        <taxon>Magnoliopsida</taxon>
        <taxon>eudicotyledons</taxon>
        <taxon>Gunneridae</taxon>
        <taxon>Pentapetalae</taxon>
        <taxon>asterids</taxon>
        <taxon>campanulids</taxon>
        <taxon>Asterales</taxon>
        <taxon>Asteraceae</taxon>
        <taxon>Asteroideae</taxon>
        <taxon>Anthemideae</taxon>
        <taxon>Anthemidinae</taxon>
        <taxon>Tanacetum</taxon>
    </lineage>
</organism>
<dbReference type="Proteomes" id="UP001151760">
    <property type="component" value="Unassembled WGS sequence"/>
</dbReference>
<evidence type="ECO:0008006" key="3">
    <source>
        <dbReference type="Google" id="ProtNLM"/>
    </source>
</evidence>
<keyword evidence="2" id="KW-1185">Reference proteome</keyword>
<evidence type="ECO:0000313" key="2">
    <source>
        <dbReference type="Proteomes" id="UP001151760"/>
    </source>
</evidence>
<comment type="caution">
    <text evidence="1">The sequence shown here is derived from an EMBL/GenBank/DDBJ whole genome shotgun (WGS) entry which is preliminary data.</text>
</comment>
<gene>
    <name evidence="1" type="ORF">Tco_0955829</name>
</gene>
<proteinExistence type="predicted"/>
<reference evidence="1" key="1">
    <citation type="journal article" date="2022" name="Int. J. Mol. Sci.">
        <title>Draft Genome of Tanacetum Coccineum: Genomic Comparison of Closely Related Tanacetum-Family Plants.</title>
        <authorList>
            <person name="Yamashiro T."/>
            <person name="Shiraishi A."/>
            <person name="Nakayama K."/>
            <person name="Satake H."/>
        </authorList>
    </citation>
    <scope>NUCLEOTIDE SEQUENCE</scope>
</reference>
<sequence length="262" mass="30428">MLVLIDIPGILHMEGRLFDSRGCLLLVCRDDIGSREFTIYMMMKECSVWTVRYLVNTDKSLTPLPEQWSIRSTVWSISLGEREEGHFLVIKLSRKVVKYNLILKTISQIFDIGSNQMNDDDYEFFPPYTVSHNPYEFCIDRSLFESDFVLLDSRLNSIKSTMDNSFGSAEEVDHVRILQSCNGLLLCAGWACPIFYYVHNPSTNLFKRLPQSHYSHGYSHFYRSVILRMALDPRKSFDYKVVQAGRTSCDIKIQNYSLEMGY</sequence>
<accession>A0ABQ5E897</accession>
<reference evidence="1" key="2">
    <citation type="submission" date="2022-01" db="EMBL/GenBank/DDBJ databases">
        <authorList>
            <person name="Yamashiro T."/>
            <person name="Shiraishi A."/>
            <person name="Satake H."/>
            <person name="Nakayama K."/>
        </authorList>
    </citation>
    <scope>NUCLEOTIDE SEQUENCE</scope>
</reference>
<name>A0ABQ5E897_9ASTR</name>